<organism evidence="1">
    <name type="scientific">Picea glauca</name>
    <name type="common">White spruce</name>
    <name type="synonym">Pinus glauca</name>
    <dbReference type="NCBI Taxonomy" id="3330"/>
    <lineage>
        <taxon>Eukaryota</taxon>
        <taxon>Viridiplantae</taxon>
        <taxon>Streptophyta</taxon>
        <taxon>Embryophyta</taxon>
        <taxon>Tracheophyta</taxon>
        <taxon>Spermatophyta</taxon>
        <taxon>Pinopsida</taxon>
        <taxon>Pinidae</taxon>
        <taxon>Conifers I</taxon>
        <taxon>Pinales</taxon>
        <taxon>Pinaceae</taxon>
        <taxon>Picea</taxon>
    </lineage>
</organism>
<keyword evidence="1" id="KW-0496">Mitochondrion</keyword>
<evidence type="ECO:0000313" key="1">
    <source>
        <dbReference type="EMBL" id="KUM48565.1"/>
    </source>
</evidence>
<accession>A0A101M060</accession>
<geneLocation type="mitochondrion" evidence="1"/>
<proteinExistence type="predicted"/>
<dbReference type="EMBL" id="LKAM01000005">
    <property type="protein sequence ID" value="KUM48565.1"/>
    <property type="molecule type" value="Genomic_DNA"/>
</dbReference>
<dbReference type="AlphaFoldDB" id="A0A101M060"/>
<gene>
    <name evidence="1" type="ORF">ABT39_MTgene4580</name>
</gene>
<sequence length="79" mass="9038">MGQVLRKERRDRPIFFLDQVRTDRYPDIRSGRGIPGNIRCIVVTFQSCLQLIDGQQKIGSQWSAVHHLKSSSPIAPFCL</sequence>
<name>A0A101M060_PICGL</name>
<reference evidence="1" key="1">
    <citation type="journal article" date="2015" name="Genome Biol. Evol.">
        <title>Organellar Genomes of White Spruce (Picea glauca): Assembly and Annotation.</title>
        <authorList>
            <person name="Jackman S.D."/>
            <person name="Warren R.L."/>
            <person name="Gibb E.A."/>
            <person name="Vandervalk B.P."/>
            <person name="Mohamadi H."/>
            <person name="Chu J."/>
            <person name="Raymond A."/>
            <person name="Pleasance S."/>
            <person name="Coope R."/>
            <person name="Wildung M.R."/>
            <person name="Ritland C.E."/>
            <person name="Bousquet J."/>
            <person name="Jones S.J."/>
            <person name="Bohlmann J."/>
            <person name="Birol I."/>
        </authorList>
    </citation>
    <scope>NUCLEOTIDE SEQUENCE [LARGE SCALE GENOMIC DNA]</scope>
    <source>
        <tissue evidence="1">Flushing bud</tissue>
    </source>
</reference>
<comment type="caution">
    <text evidence="1">The sequence shown here is derived from an EMBL/GenBank/DDBJ whole genome shotgun (WGS) entry which is preliminary data.</text>
</comment>
<protein>
    <submittedName>
        <fullName evidence="1">Uncharacterized protein</fullName>
    </submittedName>
</protein>